<proteinExistence type="predicted"/>
<feature type="region of interest" description="Disordered" evidence="1">
    <location>
        <begin position="218"/>
        <end position="238"/>
    </location>
</feature>
<sequence length="238" mass="26294">MRLFSYKQTHDTGFAPNPFGLTLTLATCKPLIRKHKHVGDWIAGFTSIELSGTAVGEERLIYLMRVGEKLAIADYFHDPRFADKIPQLGRRGAEYKAGDNIYRPLGPGAVLPEQFEQLENPNHWAGNGPSQFDLLRDLSGRSVLIADEFYYFGRNAIALPFDVRPAVPRGQSGAGKLSSEALAQRCVDYIRKHYKPGRHGVPHQWPEDTNSCGIKSCSAAKPVSPQKPRASRATCGSS</sequence>
<organism evidence="3 4">
    <name type="scientific">Microbulbifer bruguierae</name>
    <dbReference type="NCBI Taxonomy" id="3029061"/>
    <lineage>
        <taxon>Bacteria</taxon>
        <taxon>Pseudomonadati</taxon>
        <taxon>Pseudomonadota</taxon>
        <taxon>Gammaproteobacteria</taxon>
        <taxon>Cellvibrionales</taxon>
        <taxon>Microbulbiferaceae</taxon>
        <taxon>Microbulbifer</taxon>
    </lineage>
</organism>
<dbReference type="EMBL" id="CP118605">
    <property type="protein sequence ID" value="WGL15199.1"/>
    <property type="molecule type" value="Genomic_DNA"/>
</dbReference>
<reference evidence="3 4" key="1">
    <citation type="submission" date="2023-02" db="EMBL/GenBank/DDBJ databases">
        <title>Description and genomic characterization of Microbulbifer bruguierae sp. nov., isolated from the sediment of mangrove plant Bruguiera sexangula.</title>
        <authorList>
            <person name="Long M."/>
        </authorList>
    </citation>
    <scope>NUCLEOTIDE SEQUENCE [LARGE SCALE GENOMIC DNA]</scope>
    <source>
        <strain evidence="3 4">H12</strain>
    </source>
</reference>
<evidence type="ECO:0000313" key="4">
    <source>
        <dbReference type="Proteomes" id="UP001236500"/>
    </source>
</evidence>
<accession>A0ABY8N9U6</accession>
<evidence type="ECO:0000313" key="3">
    <source>
        <dbReference type="EMBL" id="WGL15199.1"/>
    </source>
</evidence>
<dbReference type="Pfam" id="PF18753">
    <property type="entry name" value="Nmad2"/>
    <property type="match status" value="1"/>
</dbReference>
<feature type="domain" description="Nucleotide modification associated" evidence="2">
    <location>
        <begin position="2"/>
        <end position="206"/>
    </location>
</feature>
<evidence type="ECO:0000259" key="2">
    <source>
        <dbReference type="Pfam" id="PF18753"/>
    </source>
</evidence>
<protein>
    <recommendedName>
        <fullName evidence="2">Nucleotide modification associated domain-containing protein</fullName>
    </recommendedName>
</protein>
<evidence type="ECO:0000256" key="1">
    <source>
        <dbReference type="SAM" id="MobiDB-lite"/>
    </source>
</evidence>
<gene>
    <name evidence="3" type="ORF">PVT68_10475</name>
</gene>
<dbReference type="RefSeq" id="WP_280317804.1">
    <property type="nucleotide sequence ID" value="NZ_CP118605.1"/>
</dbReference>
<keyword evidence="4" id="KW-1185">Reference proteome</keyword>
<dbReference type="InterPro" id="IPR041180">
    <property type="entry name" value="Nmad2"/>
</dbReference>
<name>A0ABY8N9U6_9GAMM</name>
<dbReference type="Proteomes" id="UP001236500">
    <property type="component" value="Chromosome"/>
</dbReference>